<accession>A0ABM1M7I6</accession>
<evidence type="ECO:0000259" key="11">
    <source>
        <dbReference type="Pfam" id="PF06418"/>
    </source>
</evidence>
<dbReference type="SUPFAM" id="SSF52540">
    <property type="entry name" value="P-loop containing nucleoside triphosphate hydrolases"/>
    <property type="match status" value="1"/>
</dbReference>
<dbReference type="EC" id="6.3.4.2" evidence="9"/>
<evidence type="ECO:0000256" key="4">
    <source>
        <dbReference type="ARBA" id="ARBA00022741"/>
    </source>
</evidence>
<feature type="domain" description="Glutamine amidotransferase" evidence="10">
    <location>
        <begin position="317"/>
        <end position="552"/>
    </location>
</feature>
<evidence type="ECO:0000256" key="2">
    <source>
        <dbReference type="ARBA" id="ARBA00007533"/>
    </source>
</evidence>
<name>A0ABM1M7I6_NICVS</name>
<evidence type="ECO:0000256" key="9">
    <source>
        <dbReference type="RuleBase" id="RU810713"/>
    </source>
</evidence>
<keyword evidence="6 9" id="KW-0315">Glutamine amidotransferase</keyword>
<evidence type="ECO:0000256" key="7">
    <source>
        <dbReference type="ARBA" id="ARBA00022975"/>
    </source>
</evidence>
<keyword evidence="12" id="KW-1185">Reference proteome</keyword>
<dbReference type="Gene3D" id="3.40.50.880">
    <property type="match status" value="1"/>
</dbReference>
<dbReference type="Pfam" id="PF06418">
    <property type="entry name" value="CTP_synth_N"/>
    <property type="match status" value="1"/>
</dbReference>
<sequence>MMSDMKYILVTGGVISGVGKGVISSSFGTILKCCGIEVTSIKIDPYINLDAGTFSPYEHGEVYVLDDGGEVDLDLGNYERFLDITLHRDNNITTGKIYKMVIDRERHGDYLGKTVQVVPHITDAIQEWVERVAKVPVSETGKTPEVCIIELGGTIGDIESMAFVEAFRQFQFRVKRENFCTAHVSLVPQPRSTGEQKTKPTQASVRELRGLGLSPDIIVCRSEKAIDQSVRNKISNFCHVAPEQVICIPDLSSIYKVPILMESHGIVEYLNERLQLGISPMPTARKFMKQWVDLSQKIENLRNEVVIAIVGKYTRLEDSYTSVTKAVQHAANAAGFSVKIKFIEASNLEEEMKQECPASYHEAWHDLVKSEGVIVPGGFGKRGVEGKIAAANWCRVNSKPYLGICLGFQTAVIEFARNVLKLEGANTAECEEDLEHPIIIDMPEHNTGQMGGTMRLGKRSTIFKPSASSSKIMRLYNNRDMIEERHRHRYEVNPKYIKDLDAGGLEFVGVDVEGTRMEIFELKKHPYFVATQFHPEYLSRPMTPSPPFMGLILAAKDRLQPYLIRGCKFSPRQDYDYDDSVNINETDLLSNIVPDSVSQKDEAIVQQLSLTQVQESDGSSAYSSSSSML</sequence>
<dbReference type="PROSITE" id="PS51273">
    <property type="entry name" value="GATASE_TYPE_1"/>
    <property type="match status" value="1"/>
</dbReference>
<dbReference type="InterPro" id="IPR027417">
    <property type="entry name" value="P-loop_NTPase"/>
</dbReference>
<comment type="function">
    <text evidence="9">Catalyzes the ATP-dependent amination of UTP to CTP with either L-glutamine or ammonia as the source of nitrogen.</text>
</comment>
<dbReference type="InterPro" id="IPR029062">
    <property type="entry name" value="Class_I_gatase-like"/>
</dbReference>
<evidence type="ECO:0000259" key="10">
    <source>
        <dbReference type="Pfam" id="PF00117"/>
    </source>
</evidence>
<protein>
    <recommendedName>
        <fullName evidence="9">CTP synthase</fullName>
        <ecNumber evidence="9">6.3.4.2</ecNumber>
    </recommendedName>
    <alternativeName>
        <fullName evidence="9">UTP--ammonia ligase</fullName>
    </alternativeName>
</protein>
<dbReference type="PANTHER" id="PTHR11550">
    <property type="entry name" value="CTP SYNTHASE"/>
    <property type="match status" value="1"/>
</dbReference>
<evidence type="ECO:0000256" key="3">
    <source>
        <dbReference type="ARBA" id="ARBA00022598"/>
    </source>
</evidence>
<dbReference type="CDD" id="cd01746">
    <property type="entry name" value="GATase1_CTP_Synthase"/>
    <property type="match status" value="1"/>
</dbReference>
<reference evidence="13" key="1">
    <citation type="submission" date="2025-08" db="UniProtKB">
        <authorList>
            <consortium name="RefSeq"/>
        </authorList>
    </citation>
    <scope>IDENTIFICATION</scope>
    <source>
        <tissue evidence="13">Whole Larva</tissue>
    </source>
</reference>
<dbReference type="SUPFAM" id="SSF52317">
    <property type="entry name" value="Class I glutamine amidotransferase-like"/>
    <property type="match status" value="1"/>
</dbReference>
<feature type="domain" description="CTP synthase N-terminal" evidence="11">
    <location>
        <begin position="6"/>
        <end position="276"/>
    </location>
</feature>
<dbReference type="InterPro" id="IPR004468">
    <property type="entry name" value="CTP_synthase"/>
</dbReference>
<evidence type="ECO:0000256" key="1">
    <source>
        <dbReference type="ARBA" id="ARBA00005171"/>
    </source>
</evidence>
<organism evidence="12 13">
    <name type="scientific">Nicrophorus vespilloides</name>
    <name type="common">Boreal carrion beetle</name>
    <dbReference type="NCBI Taxonomy" id="110193"/>
    <lineage>
        <taxon>Eukaryota</taxon>
        <taxon>Metazoa</taxon>
        <taxon>Ecdysozoa</taxon>
        <taxon>Arthropoda</taxon>
        <taxon>Hexapoda</taxon>
        <taxon>Insecta</taxon>
        <taxon>Pterygota</taxon>
        <taxon>Neoptera</taxon>
        <taxon>Endopterygota</taxon>
        <taxon>Coleoptera</taxon>
        <taxon>Polyphaga</taxon>
        <taxon>Staphyliniformia</taxon>
        <taxon>Silphidae</taxon>
        <taxon>Nicrophorinae</taxon>
        <taxon>Nicrophorus</taxon>
    </lineage>
</organism>
<dbReference type="InterPro" id="IPR033828">
    <property type="entry name" value="GATase1_CTP_Synthase"/>
</dbReference>
<dbReference type="Gene3D" id="3.40.50.300">
    <property type="entry name" value="P-loop containing nucleotide triphosphate hydrolases"/>
    <property type="match status" value="1"/>
</dbReference>
<proteinExistence type="inferred from homology"/>
<keyword evidence="3 9" id="KW-0436">Ligase</keyword>
<comment type="pathway">
    <text evidence="1 9">Pyrimidine metabolism; CTP biosynthesis via de novo pathway; CTP from UDP: step 2/2.</text>
</comment>
<dbReference type="NCBIfam" id="NF003792">
    <property type="entry name" value="PRK05380.1"/>
    <property type="match status" value="1"/>
</dbReference>
<dbReference type="PANTHER" id="PTHR11550:SF0">
    <property type="entry name" value="CTP SYNTHASE-RELATED"/>
    <property type="match status" value="1"/>
</dbReference>
<gene>
    <name evidence="13" type="primary">LOC108558212</name>
</gene>
<evidence type="ECO:0000256" key="6">
    <source>
        <dbReference type="ARBA" id="ARBA00022962"/>
    </source>
</evidence>
<dbReference type="NCBIfam" id="TIGR00337">
    <property type="entry name" value="PyrG"/>
    <property type="match status" value="1"/>
</dbReference>
<dbReference type="Pfam" id="PF00117">
    <property type="entry name" value="GATase"/>
    <property type="match status" value="1"/>
</dbReference>
<dbReference type="GeneID" id="108558212"/>
<comment type="similarity">
    <text evidence="2 9">Belongs to the CTP synthase family.</text>
</comment>
<evidence type="ECO:0000256" key="8">
    <source>
        <dbReference type="ARBA" id="ARBA00047781"/>
    </source>
</evidence>
<evidence type="ECO:0000313" key="12">
    <source>
        <dbReference type="Proteomes" id="UP000695000"/>
    </source>
</evidence>
<dbReference type="CDD" id="cd03113">
    <property type="entry name" value="CTPS_N"/>
    <property type="match status" value="1"/>
</dbReference>
<evidence type="ECO:0000256" key="5">
    <source>
        <dbReference type="ARBA" id="ARBA00022840"/>
    </source>
</evidence>
<evidence type="ECO:0000313" key="13">
    <source>
        <dbReference type="RefSeq" id="XP_017770536.1"/>
    </source>
</evidence>
<keyword evidence="4 9" id="KW-0547">Nucleotide-binding</keyword>
<keyword evidence="5 9" id="KW-0067">ATP-binding</keyword>
<comment type="catalytic activity">
    <reaction evidence="8 9">
        <text>UTP + L-glutamine + ATP + H2O = CTP + L-glutamate + ADP + phosphate + 2 H(+)</text>
        <dbReference type="Rhea" id="RHEA:26426"/>
        <dbReference type="ChEBI" id="CHEBI:15377"/>
        <dbReference type="ChEBI" id="CHEBI:15378"/>
        <dbReference type="ChEBI" id="CHEBI:29985"/>
        <dbReference type="ChEBI" id="CHEBI:30616"/>
        <dbReference type="ChEBI" id="CHEBI:37563"/>
        <dbReference type="ChEBI" id="CHEBI:43474"/>
        <dbReference type="ChEBI" id="CHEBI:46398"/>
        <dbReference type="ChEBI" id="CHEBI:58359"/>
        <dbReference type="ChEBI" id="CHEBI:456216"/>
        <dbReference type="EC" id="6.3.4.2"/>
    </reaction>
</comment>
<dbReference type="InterPro" id="IPR017926">
    <property type="entry name" value="GATASE"/>
</dbReference>
<dbReference type="RefSeq" id="XP_017770536.1">
    <property type="nucleotide sequence ID" value="XM_017915047.1"/>
</dbReference>
<keyword evidence="7 9" id="KW-0665">Pyrimidine biosynthesis</keyword>
<dbReference type="InterPro" id="IPR017456">
    <property type="entry name" value="CTP_synthase_N"/>
</dbReference>
<dbReference type="Proteomes" id="UP000695000">
    <property type="component" value="Unplaced"/>
</dbReference>